<dbReference type="Pfam" id="PF03732">
    <property type="entry name" value="Retrotrans_gag"/>
    <property type="match status" value="1"/>
</dbReference>
<accession>A0A8T1X9R1</accession>
<protein>
    <submittedName>
        <fullName evidence="2">Retrotransposon gag domain</fullName>
    </submittedName>
</protein>
<proteinExistence type="predicted"/>
<name>A0A8T1X9R1_9BRAS</name>
<dbReference type="Proteomes" id="UP000694240">
    <property type="component" value="Unassembled WGS sequence"/>
</dbReference>
<keyword evidence="3" id="KW-1185">Reference proteome</keyword>
<feature type="domain" description="Retrotransposon gag" evidence="1">
    <location>
        <begin position="121"/>
        <end position="213"/>
    </location>
</feature>
<dbReference type="PANTHER" id="PTHR33223:SF11">
    <property type="entry name" value="ELEMENT PROTEIN, PUTATIVE-RELATED"/>
    <property type="match status" value="1"/>
</dbReference>
<evidence type="ECO:0000313" key="2">
    <source>
        <dbReference type="EMBL" id="KAG7528999.1"/>
    </source>
</evidence>
<dbReference type="InterPro" id="IPR005162">
    <property type="entry name" value="Retrotrans_gag_dom"/>
</dbReference>
<evidence type="ECO:0000259" key="1">
    <source>
        <dbReference type="Pfam" id="PF03732"/>
    </source>
</evidence>
<dbReference type="AlphaFoldDB" id="A0A8T1X9R1"/>
<comment type="caution">
    <text evidence="2">The sequence shown here is derived from an EMBL/GenBank/DDBJ whole genome shotgun (WGS) entry which is preliminary data.</text>
</comment>
<gene>
    <name evidence="2" type="ORF">ISN45_Un103g000020</name>
</gene>
<organism evidence="2 3">
    <name type="scientific">Arabidopsis thaliana x Arabidopsis arenosa</name>
    <dbReference type="NCBI Taxonomy" id="1240361"/>
    <lineage>
        <taxon>Eukaryota</taxon>
        <taxon>Viridiplantae</taxon>
        <taxon>Streptophyta</taxon>
        <taxon>Embryophyta</taxon>
        <taxon>Tracheophyta</taxon>
        <taxon>Spermatophyta</taxon>
        <taxon>Magnoliopsida</taxon>
        <taxon>eudicotyledons</taxon>
        <taxon>Gunneridae</taxon>
        <taxon>Pentapetalae</taxon>
        <taxon>rosids</taxon>
        <taxon>malvids</taxon>
        <taxon>Brassicales</taxon>
        <taxon>Brassicaceae</taxon>
        <taxon>Camelineae</taxon>
        <taxon>Arabidopsis</taxon>
    </lineage>
</organism>
<dbReference type="EMBL" id="JAEFBK010000103">
    <property type="protein sequence ID" value="KAG7528999.1"/>
    <property type="molecule type" value="Genomic_DNA"/>
</dbReference>
<reference evidence="2 3" key="1">
    <citation type="submission" date="2020-12" db="EMBL/GenBank/DDBJ databases">
        <title>Concerted genomic and epigenomic changes stabilize Arabidopsis allopolyploids.</title>
        <authorList>
            <person name="Chen Z."/>
        </authorList>
    </citation>
    <scope>NUCLEOTIDE SEQUENCE [LARGE SCALE GENOMIC DNA]</scope>
    <source>
        <strain evidence="2">Allo738</strain>
        <tissue evidence="2">Leaf</tissue>
    </source>
</reference>
<evidence type="ECO:0000313" key="3">
    <source>
        <dbReference type="Proteomes" id="UP000694240"/>
    </source>
</evidence>
<dbReference type="PANTHER" id="PTHR33223">
    <property type="entry name" value="CCHC-TYPE DOMAIN-CONTAINING PROTEIN"/>
    <property type="match status" value="1"/>
</dbReference>
<sequence>MHTRSQGNQNLLFNDNIDRIACQLREQTDTDTMANVVDEQQQPTNIGAGDFPHNHNQRHGIVPPPVQNNNFEIKSGLIAMVQGNKFHGLPMEDPLDHLDEFERLCGLTKIHGVSEDGFKLRLFPFSLGDEAHLWEKTLAQNSITTWDECKKAFLAKFFSNSRTARLRNEISGFTQKQNESFYEAWERFKGYQTKCPHHGFTQASLLNTLYRGVLPKIRMLLDTASNGNFLKKDVEEGWELVENFAQSDGNYNEDYDRSIYTSSDTDDKHHREMKPLNDKLDKIIQMQQKHVHFISKDEPFQVQEGENDQCAEIRYIHNQGGYNKGNFKSMSTRMRYVEGILASPSVNNNPCQLPRKAIQNPKEYATAHAITITHDRELPTRYVPTSNTEESVILEGEDFYQDDVLADNLIEEPILTSQPTRPQAPLATPFVEKLEATKTKDTVFVPLPYKPLLPFPGRFKKVLVAKYRALLEKHIKDMPLVDCLALIPDEHKYVKDLITERIKEVQGMVVLSHECSAITQKKIVQEKLEDPGSFTLPCSIRQLTFNNCLCDLGASVSLMPLSVVKKLGFVQYKPCDLTLILADRTSKRPFGLLEDVDAMKKPTIEGQTFLVEEMDQLGNELLEEIVDRDHLQTTLTKSSETGFLSSETLSYEMSLDSHNEVPGSEIFKGDIASETEDVTLNEEGSTDTRLECSTKQLESSVRASNDWLELKERSKWHDKAIIELTHNVKELKDQVKELHGKANQAPLDIKDVPNDEVIPMVRKEGCEFTSKQSRKDDYQDDEKGAYQERAIEYSLTDLSREHAEFDVARLNAQLAARDAVGLVVDRHPREKNDDAIDVERNNIGVDQHQHQIPAAIPSAAKPRRTLGDFNWPDLFFANRSAIVPTPFQRNNYELKPGYFALVGQHPFHGLSHEQAMDHIERFEDLVLSIKANGVSEDYLLCKLFPYSLVGEAASWLK</sequence>